<evidence type="ECO:0000313" key="1">
    <source>
        <dbReference type="EMBL" id="QPI16123.1"/>
    </source>
</evidence>
<protein>
    <submittedName>
        <fullName evidence="1">Uncharacterized protein</fullName>
    </submittedName>
</protein>
<reference evidence="1" key="1">
    <citation type="submission" date="2020-08" db="EMBL/GenBank/DDBJ databases">
        <title>Bridging the membrane lipid divide: bacteria of the FCB group superphylum have the potential to synthesize archaeal ether lipids.</title>
        <authorList>
            <person name="Villanueva L."/>
            <person name="von Meijenfeldt F.A.B."/>
            <person name="Westbye A.B."/>
            <person name="Yadav S."/>
            <person name="Hopmans E.C."/>
            <person name="Dutilh B.E."/>
            <person name="Sinninghe Damste J.S."/>
        </authorList>
    </citation>
    <scope>NUCLEOTIDE SEQUENCE</scope>
    <source>
        <strain evidence="1">NIOZ-UU157</strain>
    </source>
</reference>
<dbReference type="EMBL" id="MW030531">
    <property type="protein sequence ID" value="QPI16123.1"/>
    <property type="molecule type" value="Genomic_DNA"/>
</dbReference>
<gene>
    <name evidence="1" type="ORF">NIOZUU157_00001</name>
</gene>
<proteinExistence type="predicted"/>
<sequence length="73" mass="8357">MLKSVELPDNYDIIYSDSGKQKAMIDQKVDRHTRIFHSHTELVSSGYVDASKIDLHATKWFNKDNNNVGLIAH</sequence>
<accession>A0A7S9XFZ4</accession>
<organism evidence="1">
    <name type="scientific">Virus NIOZ-UU157</name>
    <dbReference type="NCBI Taxonomy" id="2763269"/>
    <lineage>
        <taxon>Viruses</taxon>
    </lineage>
</organism>
<name>A0A7S9XFZ4_9VIRU</name>